<keyword evidence="1" id="KW-0614">Plasmid</keyword>
<dbReference type="EMBL" id="MH909330">
    <property type="protein sequence ID" value="QBQ66636.1"/>
    <property type="molecule type" value="Genomic_DNA"/>
</dbReference>
<geneLocation type="plasmid" evidence="1">
    <name>p707804-1FII</name>
</geneLocation>
<name>A0A482M1J8_9ENTR</name>
<dbReference type="AlphaFoldDB" id="A0A482M1J8"/>
<reference evidence="1" key="1">
    <citation type="submission" date="2018-09" db="EMBL/GenBank/DDBJ databases">
        <authorList>
            <person name="Yuan Q."/>
            <person name="Jiang X."/>
            <person name="Jing Y."/>
            <person name="Cheng Q."/>
            <person name="Zhou D."/>
        </authorList>
    </citation>
    <scope>NUCLEOTIDE SEQUENCE</scope>
    <source>
        <strain evidence="1">150707804</strain>
        <plasmid evidence="1">p707804-1FII</plasmid>
    </source>
</reference>
<organism evidence="1">
    <name type="scientific">Leclercia adecarboxylata</name>
    <dbReference type="NCBI Taxonomy" id="83655"/>
    <lineage>
        <taxon>Bacteria</taxon>
        <taxon>Pseudomonadati</taxon>
        <taxon>Pseudomonadota</taxon>
        <taxon>Gammaproteobacteria</taxon>
        <taxon>Enterobacterales</taxon>
        <taxon>Enterobacteriaceae</taxon>
        <taxon>Leclercia</taxon>
    </lineage>
</organism>
<proteinExistence type="predicted"/>
<protein>
    <submittedName>
        <fullName evidence="1">Uncharacterized protein</fullName>
    </submittedName>
</protein>
<accession>A0A482M1J8</accession>
<evidence type="ECO:0000313" key="1">
    <source>
        <dbReference type="EMBL" id="QBQ66636.1"/>
    </source>
</evidence>
<sequence length="47" mass="5027">MDARAIDHEGGFFLLLHDVATDCEGEVENTLASLQAGSARRASRVPV</sequence>